<feature type="compositionally biased region" description="Basic and acidic residues" evidence="1">
    <location>
        <begin position="117"/>
        <end position="132"/>
    </location>
</feature>
<dbReference type="Proteomes" id="UP001501115">
    <property type="component" value="Unassembled WGS sequence"/>
</dbReference>
<feature type="transmembrane region" description="Helical" evidence="2">
    <location>
        <begin position="81"/>
        <end position="103"/>
    </location>
</feature>
<evidence type="ECO:0000256" key="1">
    <source>
        <dbReference type="SAM" id="MobiDB-lite"/>
    </source>
</evidence>
<feature type="region of interest" description="Disordered" evidence="1">
    <location>
        <begin position="113"/>
        <end position="132"/>
    </location>
</feature>
<keyword evidence="4" id="KW-1185">Reference proteome</keyword>
<evidence type="ECO:0000313" key="3">
    <source>
        <dbReference type="EMBL" id="GAA4329381.1"/>
    </source>
</evidence>
<protein>
    <submittedName>
        <fullName evidence="3">Uncharacterized protein</fullName>
    </submittedName>
</protein>
<accession>A0ABP8GSX6</accession>
<comment type="caution">
    <text evidence="3">The sequence shown here is derived from an EMBL/GenBank/DDBJ whole genome shotgun (WGS) entry which is preliminary data.</text>
</comment>
<evidence type="ECO:0000256" key="2">
    <source>
        <dbReference type="SAM" id="Phobius"/>
    </source>
</evidence>
<sequence length="132" mass="14824">MRETELLRPSFKREKKRRGEGLLKSVRQLIELPWVVTAPRMCLEMGWRGGLEPDPQGLDRSCFDGGHRCYFGAQEHVPLRVALLLAVVGGILLTALAGSARIMQLRATARKHRRADHRAVKAGAKDSSKARW</sequence>
<keyword evidence="2" id="KW-1133">Transmembrane helix</keyword>
<keyword evidence="2" id="KW-0812">Transmembrane</keyword>
<name>A0ABP8GSX6_9ACTN</name>
<organism evidence="3 4">
    <name type="scientific">Streptomyces venetus</name>
    <dbReference type="NCBI Taxonomy" id="1701086"/>
    <lineage>
        <taxon>Bacteria</taxon>
        <taxon>Bacillati</taxon>
        <taxon>Actinomycetota</taxon>
        <taxon>Actinomycetes</taxon>
        <taxon>Kitasatosporales</taxon>
        <taxon>Streptomycetaceae</taxon>
        <taxon>Streptomyces</taxon>
    </lineage>
</organism>
<keyword evidence="2" id="KW-0472">Membrane</keyword>
<dbReference type="EMBL" id="BAABET010000010">
    <property type="protein sequence ID" value="GAA4329381.1"/>
    <property type="molecule type" value="Genomic_DNA"/>
</dbReference>
<reference evidence="4" key="1">
    <citation type="journal article" date="2019" name="Int. J. Syst. Evol. Microbiol.">
        <title>The Global Catalogue of Microorganisms (GCM) 10K type strain sequencing project: providing services to taxonomists for standard genome sequencing and annotation.</title>
        <authorList>
            <consortium name="The Broad Institute Genomics Platform"/>
            <consortium name="The Broad Institute Genome Sequencing Center for Infectious Disease"/>
            <person name="Wu L."/>
            <person name="Ma J."/>
        </authorList>
    </citation>
    <scope>NUCLEOTIDE SEQUENCE [LARGE SCALE GENOMIC DNA]</scope>
    <source>
        <strain evidence="4">JCM 31290</strain>
    </source>
</reference>
<proteinExistence type="predicted"/>
<evidence type="ECO:0000313" key="4">
    <source>
        <dbReference type="Proteomes" id="UP001501115"/>
    </source>
</evidence>
<gene>
    <name evidence="3" type="ORF">GCM10023086_58490</name>
</gene>